<comment type="similarity">
    <text evidence="1">Belongs to the ABC transporter superfamily.</text>
</comment>
<evidence type="ECO:0000313" key="7">
    <source>
        <dbReference type="Proteomes" id="UP000237947"/>
    </source>
</evidence>
<dbReference type="SMART" id="SM00382">
    <property type="entry name" value="AAA"/>
    <property type="match status" value="1"/>
</dbReference>
<dbReference type="InterPro" id="IPR027417">
    <property type="entry name" value="P-loop_NTPase"/>
</dbReference>
<dbReference type="AlphaFoldDB" id="A0A2S0KPU2"/>
<dbReference type="InterPro" id="IPR003439">
    <property type="entry name" value="ABC_transporter-like_ATP-bd"/>
</dbReference>
<proteinExistence type="inferred from homology"/>
<dbReference type="InterPro" id="IPR003593">
    <property type="entry name" value="AAA+_ATPase"/>
</dbReference>
<dbReference type="PROSITE" id="PS00211">
    <property type="entry name" value="ABC_TRANSPORTER_1"/>
    <property type="match status" value="1"/>
</dbReference>
<dbReference type="Pfam" id="PF00005">
    <property type="entry name" value="ABC_tran"/>
    <property type="match status" value="1"/>
</dbReference>
<dbReference type="SUPFAM" id="SSF52540">
    <property type="entry name" value="P-loop containing nucleoside triphosphate hydrolases"/>
    <property type="match status" value="1"/>
</dbReference>
<dbReference type="GO" id="GO:0005524">
    <property type="term" value="F:ATP binding"/>
    <property type="evidence" value="ECO:0007669"/>
    <property type="project" value="UniProtKB-KW"/>
</dbReference>
<dbReference type="Proteomes" id="UP000237947">
    <property type="component" value="Chromosome"/>
</dbReference>
<evidence type="ECO:0000256" key="2">
    <source>
        <dbReference type="ARBA" id="ARBA00022448"/>
    </source>
</evidence>
<gene>
    <name evidence="6" type="ORF">C5Q98_07415</name>
</gene>
<evidence type="ECO:0000256" key="1">
    <source>
        <dbReference type="ARBA" id="ARBA00005417"/>
    </source>
</evidence>
<keyword evidence="3" id="KW-0547">Nucleotide-binding</keyword>
<evidence type="ECO:0000259" key="5">
    <source>
        <dbReference type="PROSITE" id="PS50893"/>
    </source>
</evidence>
<evidence type="ECO:0000313" key="6">
    <source>
        <dbReference type="EMBL" id="AVM43046.1"/>
    </source>
</evidence>
<dbReference type="PROSITE" id="PS50893">
    <property type="entry name" value="ABC_TRANSPORTER_2"/>
    <property type="match status" value="1"/>
</dbReference>
<dbReference type="PANTHER" id="PTHR43335">
    <property type="entry name" value="ABC TRANSPORTER, ATP-BINDING PROTEIN"/>
    <property type="match status" value="1"/>
</dbReference>
<dbReference type="CDD" id="cd03230">
    <property type="entry name" value="ABC_DR_subfamily_A"/>
    <property type="match status" value="1"/>
</dbReference>
<evidence type="ECO:0000256" key="4">
    <source>
        <dbReference type="ARBA" id="ARBA00022840"/>
    </source>
</evidence>
<keyword evidence="7" id="KW-1185">Reference proteome</keyword>
<sequence>MSKYVIEVKELTKKIDKSLILNNINLKLESGGIYGFYGPNGSGKSMLFRALTGLIYPTTGEIYIEGMKLGTDISFPESLGVIIENVGFWEEYTGFENLKILADIKSIASDEDIKNSMSRVGLDPNLKKNYGKYSLGMKQRLAIAQAIMEKPRIIILDEPTNTMDYEGVLEIRKLLKDEQKRGATVLLSSHNPLDLEELCDRFFKFKGNGILEETEGIKRGN</sequence>
<dbReference type="Gene3D" id="3.40.50.300">
    <property type="entry name" value="P-loop containing nucleotide triphosphate hydrolases"/>
    <property type="match status" value="1"/>
</dbReference>
<keyword evidence="2" id="KW-0813">Transport</keyword>
<name>A0A2S0KPU2_9FIRM</name>
<dbReference type="KEGG" id="fsa:C5Q98_07415"/>
<dbReference type="PANTHER" id="PTHR43335:SF4">
    <property type="entry name" value="ABC TRANSPORTER, ATP-BINDING PROTEIN"/>
    <property type="match status" value="1"/>
</dbReference>
<reference evidence="7" key="1">
    <citation type="submission" date="2018-02" db="EMBL/GenBank/DDBJ databases">
        <authorList>
            <person name="Holder M.E."/>
            <person name="Ajami N.J."/>
            <person name="Petrosino J.F."/>
        </authorList>
    </citation>
    <scope>NUCLEOTIDE SEQUENCE [LARGE SCALE GENOMIC DNA]</scope>
    <source>
        <strain evidence="7">CCUG 47711</strain>
    </source>
</reference>
<organism evidence="6 7">
    <name type="scientific">Fastidiosipila sanguinis</name>
    <dbReference type="NCBI Taxonomy" id="236753"/>
    <lineage>
        <taxon>Bacteria</taxon>
        <taxon>Bacillati</taxon>
        <taxon>Bacillota</taxon>
        <taxon>Clostridia</taxon>
        <taxon>Eubacteriales</taxon>
        <taxon>Oscillospiraceae</taxon>
        <taxon>Fastidiosipila</taxon>
    </lineage>
</organism>
<dbReference type="InterPro" id="IPR017871">
    <property type="entry name" value="ABC_transporter-like_CS"/>
</dbReference>
<dbReference type="OrthoDB" id="9809205at2"/>
<accession>A0A2S0KPU2</accession>
<keyword evidence="4 6" id="KW-0067">ATP-binding</keyword>
<dbReference type="GO" id="GO:0016887">
    <property type="term" value="F:ATP hydrolysis activity"/>
    <property type="evidence" value="ECO:0007669"/>
    <property type="project" value="InterPro"/>
</dbReference>
<evidence type="ECO:0000256" key="3">
    <source>
        <dbReference type="ARBA" id="ARBA00022741"/>
    </source>
</evidence>
<protein>
    <submittedName>
        <fullName evidence="6">Multidrug ABC transporter ATP-binding protein</fullName>
    </submittedName>
</protein>
<feature type="domain" description="ABC transporter" evidence="5">
    <location>
        <begin position="6"/>
        <end position="221"/>
    </location>
</feature>
<dbReference type="EMBL" id="CP027226">
    <property type="protein sequence ID" value="AVM43046.1"/>
    <property type="molecule type" value="Genomic_DNA"/>
</dbReference>
<dbReference type="RefSeq" id="WP_106012993.1">
    <property type="nucleotide sequence ID" value="NZ_CP027226.1"/>
</dbReference>